<comment type="function">
    <text evidence="9">Member of the two-component regulatory system BvgS/BvgA. Phosphorylates BvgA via a four-step phosphorelay in response to environmental signals.</text>
</comment>
<dbReference type="InterPro" id="IPR011006">
    <property type="entry name" value="CheY-like_superfamily"/>
</dbReference>
<organism evidence="18 19">
    <name type="scientific">Zoogloea oleivorans</name>
    <dbReference type="NCBI Taxonomy" id="1552750"/>
    <lineage>
        <taxon>Bacteria</taxon>
        <taxon>Pseudomonadati</taxon>
        <taxon>Pseudomonadota</taxon>
        <taxon>Betaproteobacteria</taxon>
        <taxon>Rhodocyclales</taxon>
        <taxon>Zoogloeaceae</taxon>
        <taxon>Zoogloea</taxon>
    </lineage>
</organism>
<evidence type="ECO:0000256" key="10">
    <source>
        <dbReference type="ARBA" id="ARBA00064003"/>
    </source>
</evidence>
<dbReference type="SUPFAM" id="SSF47384">
    <property type="entry name" value="Homodimeric domain of signal transducing histidine kinase"/>
    <property type="match status" value="1"/>
</dbReference>
<dbReference type="PANTHER" id="PTHR45339">
    <property type="entry name" value="HYBRID SIGNAL TRANSDUCTION HISTIDINE KINASE J"/>
    <property type="match status" value="1"/>
</dbReference>
<comment type="subunit">
    <text evidence="10">At low DSF concentrations, interacts with RpfF.</text>
</comment>
<proteinExistence type="predicted"/>
<dbReference type="SUPFAM" id="SSF55874">
    <property type="entry name" value="ATPase domain of HSP90 chaperone/DNA topoisomerase II/histidine kinase"/>
    <property type="match status" value="1"/>
</dbReference>
<keyword evidence="15" id="KW-1133">Transmembrane helix</keyword>
<keyword evidence="7" id="KW-0067">ATP-binding</keyword>
<keyword evidence="15" id="KW-0472">Membrane</keyword>
<dbReference type="GO" id="GO:0005524">
    <property type="term" value="F:ATP binding"/>
    <property type="evidence" value="ECO:0007669"/>
    <property type="project" value="UniProtKB-KW"/>
</dbReference>
<evidence type="ECO:0000259" key="17">
    <source>
        <dbReference type="PROSITE" id="PS50110"/>
    </source>
</evidence>
<protein>
    <recommendedName>
        <fullName evidence="11">Sensory/regulatory protein RpfC</fullName>
        <ecNumber evidence="2">2.7.13.3</ecNumber>
    </recommendedName>
    <alternativeName>
        <fullName evidence="12">Virulence sensor protein BvgS</fullName>
    </alternativeName>
</protein>
<evidence type="ECO:0000313" key="19">
    <source>
        <dbReference type="Proteomes" id="UP000389128"/>
    </source>
</evidence>
<evidence type="ECO:0000256" key="2">
    <source>
        <dbReference type="ARBA" id="ARBA00012438"/>
    </source>
</evidence>
<evidence type="ECO:0000256" key="4">
    <source>
        <dbReference type="ARBA" id="ARBA00022679"/>
    </source>
</evidence>
<evidence type="ECO:0000256" key="9">
    <source>
        <dbReference type="ARBA" id="ARBA00058004"/>
    </source>
</evidence>
<keyword evidence="5" id="KW-0547">Nucleotide-binding</keyword>
<feature type="domain" description="Histidine kinase" evidence="16">
    <location>
        <begin position="307"/>
        <end position="528"/>
    </location>
</feature>
<evidence type="ECO:0000259" key="16">
    <source>
        <dbReference type="PROSITE" id="PS50109"/>
    </source>
</evidence>
<evidence type="ECO:0000256" key="6">
    <source>
        <dbReference type="ARBA" id="ARBA00022777"/>
    </source>
</evidence>
<dbReference type="GO" id="GO:0000155">
    <property type="term" value="F:phosphorelay sensor kinase activity"/>
    <property type="evidence" value="ECO:0007669"/>
    <property type="project" value="InterPro"/>
</dbReference>
<dbReference type="CDD" id="cd17546">
    <property type="entry name" value="REC_hyHK_CKI1_RcsC-like"/>
    <property type="match status" value="1"/>
</dbReference>
<dbReference type="AlphaFoldDB" id="A0A6C2CYG6"/>
<dbReference type="SMART" id="SM00388">
    <property type="entry name" value="HisKA"/>
    <property type="match status" value="1"/>
</dbReference>
<dbReference type="CDD" id="cd00082">
    <property type="entry name" value="HisKA"/>
    <property type="match status" value="1"/>
</dbReference>
<evidence type="ECO:0000256" key="5">
    <source>
        <dbReference type="ARBA" id="ARBA00022741"/>
    </source>
</evidence>
<evidence type="ECO:0000256" key="1">
    <source>
        <dbReference type="ARBA" id="ARBA00000085"/>
    </source>
</evidence>
<comment type="caution">
    <text evidence="18">The sequence shown here is derived from an EMBL/GenBank/DDBJ whole genome shotgun (WGS) entry which is preliminary data.</text>
</comment>
<dbReference type="Pfam" id="PF02518">
    <property type="entry name" value="HATPase_c"/>
    <property type="match status" value="1"/>
</dbReference>
<dbReference type="RefSeq" id="WP_148579145.1">
    <property type="nucleotide sequence ID" value="NZ_SDKK01000009.1"/>
</dbReference>
<feature type="coiled-coil region" evidence="14">
    <location>
        <begin position="273"/>
        <end position="307"/>
    </location>
</feature>
<feature type="transmembrane region" description="Helical" evidence="15">
    <location>
        <begin position="12"/>
        <end position="36"/>
    </location>
</feature>
<keyword evidence="6" id="KW-0418">Kinase</keyword>
<evidence type="ECO:0000256" key="14">
    <source>
        <dbReference type="SAM" id="Coils"/>
    </source>
</evidence>
<evidence type="ECO:0000256" key="13">
    <source>
        <dbReference type="PROSITE-ProRule" id="PRU00169"/>
    </source>
</evidence>
<evidence type="ECO:0000256" key="11">
    <source>
        <dbReference type="ARBA" id="ARBA00068150"/>
    </source>
</evidence>
<name>A0A6C2CYG6_9RHOO</name>
<dbReference type="InterPro" id="IPR004358">
    <property type="entry name" value="Sig_transdc_His_kin-like_C"/>
</dbReference>
<dbReference type="PRINTS" id="PR00344">
    <property type="entry name" value="BCTRLSENSOR"/>
</dbReference>
<evidence type="ECO:0000313" key="18">
    <source>
        <dbReference type="EMBL" id="TYC58445.1"/>
    </source>
</evidence>
<dbReference type="InterPro" id="IPR005467">
    <property type="entry name" value="His_kinase_dom"/>
</dbReference>
<dbReference type="EC" id="2.7.13.3" evidence="2"/>
<dbReference type="Pfam" id="PF00072">
    <property type="entry name" value="Response_reg"/>
    <property type="match status" value="1"/>
</dbReference>
<feature type="domain" description="Response regulatory" evidence="17">
    <location>
        <begin position="560"/>
        <end position="677"/>
    </location>
</feature>
<dbReference type="OrthoDB" id="5519028at2"/>
<dbReference type="Gene3D" id="3.30.565.10">
    <property type="entry name" value="Histidine kinase-like ATPase, C-terminal domain"/>
    <property type="match status" value="1"/>
</dbReference>
<dbReference type="CDD" id="cd16922">
    <property type="entry name" value="HATPase_EvgS-ArcB-TorS-like"/>
    <property type="match status" value="1"/>
</dbReference>
<evidence type="ECO:0000256" key="12">
    <source>
        <dbReference type="ARBA" id="ARBA00070152"/>
    </source>
</evidence>
<dbReference type="FunFam" id="3.30.565.10:FF:000010">
    <property type="entry name" value="Sensor histidine kinase RcsC"/>
    <property type="match status" value="1"/>
</dbReference>
<accession>A0A6C2CYG6</accession>
<feature type="transmembrane region" description="Helical" evidence="15">
    <location>
        <begin position="161"/>
        <end position="180"/>
    </location>
</feature>
<evidence type="ECO:0000256" key="3">
    <source>
        <dbReference type="ARBA" id="ARBA00022553"/>
    </source>
</evidence>
<dbReference type="Gene3D" id="3.40.50.2300">
    <property type="match status" value="1"/>
</dbReference>
<dbReference type="SMART" id="SM00448">
    <property type="entry name" value="REC"/>
    <property type="match status" value="1"/>
</dbReference>
<dbReference type="SMART" id="SM00387">
    <property type="entry name" value="HATPase_c"/>
    <property type="match status" value="1"/>
</dbReference>
<dbReference type="Pfam" id="PF00512">
    <property type="entry name" value="HisKA"/>
    <property type="match status" value="1"/>
</dbReference>
<dbReference type="SUPFAM" id="SSF52172">
    <property type="entry name" value="CheY-like"/>
    <property type="match status" value="1"/>
</dbReference>
<feature type="modified residue" description="4-aspartylphosphate" evidence="13">
    <location>
        <position position="609"/>
    </location>
</feature>
<dbReference type="PROSITE" id="PS50110">
    <property type="entry name" value="RESPONSE_REGULATORY"/>
    <property type="match status" value="1"/>
</dbReference>
<keyword evidence="4" id="KW-0808">Transferase</keyword>
<evidence type="ECO:0000256" key="15">
    <source>
        <dbReference type="SAM" id="Phobius"/>
    </source>
</evidence>
<dbReference type="InterPro" id="IPR001789">
    <property type="entry name" value="Sig_transdc_resp-reg_receiver"/>
</dbReference>
<dbReference type="FunFam" id="1.10.287.130:FF:000002">
    <property type="entry name" value="Two-component osmosensing histidine kinase"/>
    <property type="match status" value="1"/>
</dbReference>
<keyword evidence="8" id="KW-0902">Two-component regulatory system</keyword>
<dbReference type="InterPro" id="IPR003661">
    <property type="entry name" value="HisK_dim/P_dom"/>
</dbReference>
<dbReference type="EMBL" id="SDKK01000009">
    <property type="protein sequence ID" value="TYC58445.1"/>
    <property type="molecule type" value="Genomic_DNA"/>
</dbReference>
<keyword evidence="19" id="KW-1185">Reference proteome</keyword>
<dbReference type="Proteomes" id="UP000389128">
    <property type="component" value="Unassembled WGS sequence"/>
</dbReference>
<keyword evidence="14" id="KW-0175">Coiled coil</keyword>
<dbReference type="InterPro" id="IPR036890">
    <property type="entry name" value="HATPase_C_sf"/>
</dbReference>
<reference evidence="18 19" key="1">
    <citation type="submission" date="2019-01" db="EMBL/GenBank/DDBJ databases">
        <title>Zoogloea oleivorans genome sequencing and assembly.</title>
        <authorList>
            <person name="Tancsics A."/>
            <person name="Farkas M."/>
            <person name="Kriszt B."/>
            <person name="Maroti G."/>
            <person name="Horvath B."/>
        </authorList>
    </citation>
    <scope>NUCLEOTIDE SEQUENCE [LARGE SCALE GENOMIC DNA]</scope>
    <source>
        <strain evidence="18 19">Buc</strain>
    </source>
</reference>
<keyword evidence="15" id="KW-0812">Transmembrane</keyword>
<dbReference type="Gene3D" id="1.10.287.130">
    <property type="match status" value="1"/>
</dbReference>
<dbReference type="PANTHER" id="PTHR45339:SF1">
    <property type="entry name" value="HYBRID SIGNAL TRANSDUCTION HISTIDINE KINASE J"/>
    <property type="match status" value="1"/>
</dbReference>
<dbReference type="InterPro" id="IPR003594">
    <property type="entry name" value="HATPase_dom"/>
</dbReference>
<dbReference type="PROSITE" id="PS50109">
    <property type="entry name" value="HIS_KIN"/>
    <property type="match status" value="1"/>
</dbReference>
<dbReference type="InterPro" id="IPR036097">
    <property type="entry name" value="HisK_dim/P_sf"/>
</dbReference>
<gene>
    <name evidence="18" type="ORF">ETQ85_11220</name>
</gene>
<evidence type="ECO:0000256" key="8">
    <source>
        <dbReference type="ARBA" id="ARBA00023012"/>
    </source>
</evidence>
<sequence>MGKLIRLLPQSLVARIYALYSATLLIFVGLGLALFYQYQFVQELETAQQSATMLIEVTAQTISDSAVIGDYDTIKRTLEKSILGSQFTSANFIDLSGGGMHSDNRLIPEAEAPGWLRDKVAERLYEVNRVISAGGRDYGVLRLAFDVDFIAGGLWKLFRSALLLTLVGFSGGLALIWFPLKHWLGSLDRVRHFEPHESASRASDNAQQLADLPLEFRPMFDVLNQTAARLRQELASREQALVSLRKLLADLQTLPAAPGATPEEDIGALSLAIRRLVDEREASRIALEQARDTAEAANRAKSDFLANMSHEIRTPMNGIIGMTELALDTALTDEQRDYLDTVRASSNSLLIIINDILDFSKIEAGKLDIESVGFNLPGLVHETLRPIALRGTGKGLKVDCLIDVGVPQQVTGDPIRIQQILLNLLSNAVKFTEKGEVMLTVQREADDRGQEWLRFAVRDTGIGITPEAQKYVFDAFSQEDTSTTRKFGGTGLGLSISSRLSTLMGGRIWLDSEPGRGSTFYFMLPCRLAEMPEPLLCPEPAAQHPGSQASAMEDPASGLCVLLVEDNPVNQRVATVLLTRRNYAVEIAGNGALALEAFRHKHFDVVLMDMQMPVMDGLEATRRIRAQEAGATRVPIIAMTANAMTGDRERCIDAGMDDYIAKPINANELFERLEKWTTARQC</sequence>
<keyword evidence="3 13" id="KW-0597">Phosphoprotein</keyword>
<evidence type="ECO:0000256" key="7">
    <source>
        <dbReference type="ARBA" id="ARBA00022840"/>
    </source>
</evidence>
<comment type="catalytic activity">
    <reaction evidence="1">
        <text>ATP + protein L-histidine = ADP + protein N-phospho-L-histidine.</text>
        <dbReference type="EC" id="2.7.13.3"/>
    </reaction>
</comment>